<dbReference type="CDD" id="cd02860">
    <property type="entry name" value="E_set_Pullulanase"/>
    <property type="match status" value="1"/>
</dbReference>
<feature type="signal peptide" evidence="3">
    <location>
        <begin position="1"/>
        <end position="28"/>
    </location>
</feature>
<evidence type="ECO:0000259" key="4">
    <source>
        <dbReference type="SMART" id="SM00642"/>
    </source>
</evidence>
<feature type="domain" description="Glycosyl hydrolase family 13 catalytic" evidence="4">
    <location>
        <begin position="399"/>
        <end position="752"/>
    </location>
</feature>
<feature type="chain" id="PRO_5046386948" evidence="3">
    <location>
        <begin position="29"/>
        <end position="918"/>
    </location>
</feature>
<dbReference type="SUPFAM" id="SSF51011">
    <property type="entry name" value="Glycosyl hydrolase domain"/>
    <property type="match status" value="1"/>
</dbReference>
<gene>
    <name evidence="5" type="ORF">K6753_01290</name>
</gene>
<dbReference type="RefSeq" id="WP_223674374.1">
    <property type="nucleotide sequence ID" value="NZ_JAINZW010000001.1"/>
</dbReference>
<reference evidence="5 6" key="1">
    <citation type="submission" date="2021-09" db="EMBL/GenBank/DDBJ databases">
        <title>Lysobacter sp. 13A isolated from the river sediment.</title>
        <authorList>
            <person name="Liu H."/>
            <person name="Li S."/>
            <person name="Mao S."/>
        </authorList>
    </citation>
    <scope>NUCLEOTIDE SEQUENCE [LARGE SCALE GENOMIC DNA]</scope>
    <source>
        <strain evidence="5 6">13A</strain>
    </source>
</reference>
<keyword evidence="2" id="KW-0326">Glycosidase</keyword>
<keyword evidence="6" id="KW-1185">Reference proteome</keyword>
<evidence type="ECO:0000256" key="1">
    <source>
        <dbReference type="ARBA" id="ARBA00008061"/>
    </source>
</evidence>
<evidence type="ECO:0000256" key="2">
    <source>
        <dbReference type="ARBA" id="ARBA00023295"/>
    </source>
</evidence>
<name>A0ABS7T2S3_9GAMM</name>
<organism evidence="5 6">
    <name type="scientific">Novilysobacter selenitireducens</name>
    <dbReference type="NCBI Taxonomy" id="2872639"/>
    <lineage>
        <taxon>Bacteria</taxon>
        <taxon>Pseudomonadati</taxon>
        <taxon>Pseudomonadota</taxon>
        <taxon>Gammaproteobacteria</taxon>
        <taxon>Lysobacterales</taxon>
        <taxon>Lysobacteraceae</taxon>
        <taxon>Novilysobacter</taxon>
    </lineage>
</organism>
<keyword evidence="3" id="KW-0732">Signal</keyword>
<comment type="similarity">
    <text evidence="1">Belongs to the glycosyl hydrolase 13 family.</text>
</comment>
<dbReference type="Pfam" id="PF02922">
    <property type="entry name" value="CBM_48"/>
    <property type="match status" value="1"/>
</dbReference>
<dbReference type="Gene3D" id="2.60.40.10">
    <property type="entry name" value="Immunoglobulins"/>
    <property type="match status" value="1"/>
</dbReference>
<dbReference type="Pfam" id="PF17967">
    <property type="entry name" value="Pullulanase_N2"/>
    <property type="match status" value="1"/>
</dbReference>
<dbReference type="InterPro" id="IPR013783">
    <property type="entry name" value="Ig-like_fold"/>
</dbReference>
<dbReference type="Pfam" id="PF11852">
    <property type="entry name" value="Pullul_strch_C"/>
    <property type="match status" value="1"/>
</dbReference>
<dbReference type="CDD" id="cd11341">
    <property type="entry name" value="AmyAc_Pullulanase_LD-like"/>
    <property type="match status" value="1"/>
</dbReference>
<evidence type="ECO:0000256" key="3">
    <source>
        <dbReference type="SAM" id="SignalP"/>
    </source>
</evidence>
<dbReference type="SMART" id="SM00642">
    <property type="entry name" value="Aamy"/>
    <property type="match status" value="1"/>
</dbReference>
<dbReference type="InterPro" id="IPR004193">
    <property type="entry name" value="Glyco_hydro_13_N"/>
</dbReference>
<dbReference type="InterPro" id="IPR040671">
    <property type="entry name" value="Pullulanase_N2"/>
</dbReference>
<protein>
    <submittedName>
        <fullName evidence="5">DUF3372 domain-containing protein</fullName>
    </submittedName>
</protein>
<sequence>MPHDRRHPRLAALPWLLAVALVAPLAHAGDADSLADCDRNEVARVLAPAASTDTAARGYWLDRHRIAWPGAPMHGRFALYRSATASIMAEPGAPVRGSDGRWPLVQDTAPLPDALRTRFAFIGDGPRLRLTAGDEATADLLRDEVWLVLEDDRGNVIASTRLQHPGALDDLYATAASVDAPPLGPLLGEHASSLRVWAPTARDVSVCLYDTADGPATARLPLVRDDASGTWSRHVDDDLFGRAYAYLVDVVVPGTGVVRNRVTDPYSVALTADSARSVFYNLDDADLKPAAWDGHARPAPLASPVDMAIYELHVRDFSRDDAGVPAMHRGRYTAFAQPDSHGMRHLRALHGAGITDIHLLPVFDLATVPETACAEPDVPTAAPDSQAQQATVMAVAAEDCFNWGYDPYHFNAPEGSFATDASDPATRIREFRTMVQALHAQGLRVGMDVVYNHTTASGQSPRSVLDRIVPGYYHRLDAHGVVERSTCCDNTATEHAMMARLMIDSAELWVRHYGIDSFRFDLMGHQPREAMERLQARVDAAAGRRVELIGEGWNFGEVADGARFVQASQGSLQGSGIGTFSDRARDAIRGGGPADNGEAQFAQGYANGVHYADNGHGTGATRDDLLHAADLVRAGLAGTLAGYTMEHADGVKRPLSALDYKGQPAGYAAQPAEVVNYVENHDNQTLFDINVFKLPPGTTAAERARVQVLALALNTFSQGIAYFHAGGELLRSKSLDRNSFDSGDWFNRVDWTGQENHFGTGLPPAEGNAGDWDLMRPLLRDASIVPSPADIAFTRDAFLDLMRIRASTTLLRLRTAGDVMQRLRFHNTGPDQNPVVIVGEIDGRGYEGANFQALLYLVNVSPDAQTVAIPALAGRDWALHPVHRAPGSADDYPYDTRYDIDTGHFDVAPRTAVVLVIE</sequence>
<dbReference type="InterPro" id="IPR006047">
    <property type="entry name" value="GH13_cat_dom"/>
</dbReference>
<keyword evidence="2" id="KW-0378">Hydrolase</keyword>
<dbReference type="Gene3D" id="2.60.40.1180">
    <property type="entry name" value="Golgi alpha-mannosidase II"/>
    <property type="match status" value="1"/>
</dbReference>
<dbReference type="SUPFAM" id="SSF81296">
    <property type="entry name" value="E set domains"/>
    <property type="match status" value="2"/>
</dbReference>
<evidence type="ECO:0000313" key="5">
    <source>
        <dbReference type="EMBL" id="MBZ4038168.1"/>
    </source>
</evidence>
<dbReference type="PANTHER" id="PTHR43002">
    <property type="entry name" value="GLYCOGEN DEBRANCHING ENZYME"/>
    <property type="match status" value="1"/>
</dbReference>
<dbReference type="Gene3D" id="3.20.20.80">
    <property type="entry name" value="Glycosidases"/>
    <property type="match status" value="1"/>
</dbReference>
<dbReference type="Gene3D" id="2.60.40.1130">
    <property type="entry name" value="Rab geranylgeranyltransferase alpha-subunit, insert domain"/>
    <property type="match status" value="1"/>
</dbReference>
<dbReference type="InterPro" id="IPR024561">
    <property type="entry name" value="Pullul_strch_C"/>
</dbReference>
<evidence type="ECO:0000313" key="6">
    <source>
        <dbReference type="Proteomes" id="UP001430954"/>
    </source>
</evidence>
<dbReference type="Proteomes" id="UP001430954">
    <property type="component" value="Unassembled WGS sequence"/>
</dbReference>
<dbReference type="EMBL" id="JAINZW010000001">
    <property type="protein sequence ID" value="MBZ4038168.1"/>
    <property type="molecule type" value="Genomic_DNA"/>
</dbReference>
<dbReference type="InterPro" id="IPR014756">
    <property type="entry name" value="Ig_E-set"/>
</dbReference>
<dbReference type="SUPFAM" id="SSF51445">
    <property type="entry name" value="(Trans)glycosidases"/>
    <property type="match status" value="1"/>
</dbReference>
<accession>A0ABS7T2S3</accession>
<dbReference type="InterPro" id="IPR017853">
    <property type="entry name" value="GH"/>
</dbReference>
<comment type="caution">
    <text evidence="5">The sequence shown here is derived from an EMBL/GenBank/DDBJ whole genome shotgun (WGS) entry which is preliminary data.</text>
</comment>
<proteinExistence type="inferred from homology"/>
<dbReference type="InterPro" id="IPR013780">
    <property type="entry name" value="Glyco_hydro_b"/>
</dbReference>